<accession>A0ABQ5S2I7</accession>
<dbReference type="Proteomes" id="UP001165090">
    <property type="component" value="Unassembled WGS sequence"/>
</dbReference>
<organism evidence="1 2">
    <name type="scientific">Volvox africanus</name>
    <dbReference type="NCBI Taxonomy" id="51714"/>
    <lineage>
        <taxon>Eukaryota</taxon>
        <taxon>Viridiplantae</taxon>
        <taxon>Chlorophyta</taxon>
        <taxon>core chlorophytes</taxon>
        <taxon>Chlorophyceae</taxon>
        <taxon>CS clade</taxon>
        <taxon>Chlamydomonadales</taxon>
        <taxon>Volvocaceae</taxon>
        <taxon>Volvox</taxon>
    </lineage>
</organism>
<evidence type="ECO:0000313" key="2">
    <source>
        <dbReference type="Proteomes" id="UP001165090"/>
    </source>
</evidence>
<comment type="caution">
    <text evidence="1">The sequence shown here is derived from an EMBL/GenBank/DDBJ whole genome shotgun (WGS) entry which is preliminary data.</text>
</comment>
<feature type="non-terminal residue" evidence="1">
    <location>
        <position position="206"/>
    </location>
</feature>
<reference evidence="1 2" key="1">
    <citation type="journal article" date="2023" name="IScience">
        <title>Expanded male sex-determining region conserved during the evolution of homothallism in the green alga Volvox.</title>
        <authorList>
            <person name="Yamamoto K."/>
            <person name="Matsuzaki R."/>
            <person name="Mahakham W."/>
            <person name="Heman W."/>
            <person name="Sekimoto H."/>
            <person name="Kawachi M."/>
            <person name="Minakuchi Y."/>
            <person name="Toyoda A."/>
            <person name="Nozaki H."/>
        </authorList>
    </citation>
    <scope>NUCLEOTIDE SEQUENCE [LARGE SCALE GENOMIC DNA]</scope>
    <source>
        <strain evidence="1 2">NIES-4468</strain>
    </source>
</reference>
<dbReference type="EMBL" id="BSDZ01000016">
    <property type="protein sequence ID" value="GLI63698.1"/>
    <property type="molecule type" value="Genomic_DNA"/>
</dbReference>
<evidence type="ECO:0000313" key="1">
    <source>
        <dbReference type="EMBL" id="GLI63698.1"/>
    </source>
</evidence>
<name>A0ABQ5S2I7_9CHLO</name>
<proteinExistence type="predicted"/>
<gene>
    <name evidence="1" type="ORF">VaNZ11_006747</name>
</gene>
<sequence>MKLSSVLGLHLSSWGQDTPGPSRPAQWAAVLYECLVTRGSVTSQVLTEDDGPANKHSGHQRTAVREDGHLIAFGDSVANLDEPLHTSHLAGANHNLHTDTQTQRHTCATGPNSSVLKCTTSRSFSVMTLTELWVAAHSLPMNSCPWVATWVTSPLTEACRRWQSVGDRLKEEEGLIGEQREISYREHKLAVNVPSGVVPCGHLPFL</sequence>
<keyword evidence="2" id="KW-1185">Reference proteome</keyword>
<protein>
    <submittedName>
        <fullName evidence="1">Uncharacterized protein</fullName>
    </submittedName>
</protein>